<feature type="compositionally biased region" description="Basic residues" evidence="1">
    <location>
        <begin position="178"/>
        <end position="188"/>
    </location>
</feature>
<reference evidence="2" key="1">
    <citation type="submission" date="2022-07" db="EMBL/GenBank/DDBJ databases">
        <title>Genome Sequence of Agrocybe chaxingu.</title>
        <authorList>
            <person name="Buettner E."/>
        </authorList>
    </citation>
    <scope>NUCLEOTIDE SEQUENCE</scope>
    <source>
        <strain evidence="2">MP-N11</strain>
    </source>
</reference>
<dbReference type="Proteomes" id="UP001148786">
    <property type="component" value="Unassembled WGS sequence"/>
</dbReference>
<dbReference type="EMBL" id="JANKHO010000015">
    <property type="protein sequence ID" value="KAJ3517598.1"/>
    <property type="molecule type" value="Genomic_DNA"/>
</dbReference>
<feature type="compositionally biased region" description="Polar residues" evidence="1">
    <location>
        <begin position="191"/>
        <end position="201"/>
    </location>
</feature>
<evidence type="ECO:0000256" key="1">
    <source>
        <dbReference type="SAM" id="MobiDB-lite"/>
    </source>
</evidence>
<dbReference type="AlphaFoldDB" id="A0A9W8TG32"/>
<feature type="compositionally biased region" description="Basic and acidic residues" evidence="1">
    <location>
        <begin position="168"/>
        <end position="177"/>
    </location>
</feature>
<comment type="caution">
    <text evidence="2">The sequence shown here is derived from an EMBL/GenBank/DDBJ whole genome shotgun (WGS) entry which is preliminary data.</text>
</comment>
<organism evidence="2 3">
    <name type="scientific">Agrocybe chaxingu</name>
    <dbReference type="NCBI Taxonomy" id="84603"/>
    <lineage>
        <taxon>Eukaryota</taxon>
        <taxon>Fungi</taxon>
        <taxon>Dikarya</taxon>
        <taxon>Basidiomycota</taxon>
        <taxon>Agaricomycotina</taxon>
        <taxon>Agaricomycetes</taxon>
        <taxon>Agaricomycetidae</taxon>
        <taxon>Agaricales</taxon>
        <taxon>Agaricineae</taxon>
        <taxon>Strophariaceae</taxon>
        <taxon>Agrocybe</taxon>
    </lineage>
</organism>
<evidence type="ECO:0000313" key="2">
    <source>
        <dbReference type="EMBL" id="KAJ3517598.1"/>
    </source>
</evidence>
<feature type="compositionally biased region" description="Low complexity" evidence="1">
    <location>
        <begin position="96"/>
        <end position="111"/>
    </location>
</feature>
<accession>A0A9W8TG32</accession>
<sequence length="386" mass="42074">MRKTNRLANFADNDLHWKIYLKIHNGLRQHPLPIARSQYSAPPLYHQHQHQQRLQVHHSASAVVPYPPSPMPEVAMNLQQRISAYEDARARIASSQRLAQAAQAAGQHRPATTGAHTSAENALPPQPYRKASPLEVLAPQSSFIEFRVNLGGTNFDISTPATEADKCRAKAQKEAQKKAGKKAKKKAQKASLQNARTQTGKIRSPPVVAEVAEESQRVVAAVVLERSPSGTDSPTPAEPYRPSEKALGKRKAVDNSPGVDGGECLDGDLPDETEESTESELVFKAEEHSAKETPSSNPYPECNCAGVEHEVSCILDMAFASRPSPPTTMSADAVGAGTTVEVADFPALNYLAEGQHEPPYSSAHLEEISLQEGEFEFEYWPVSSMF</sequence>
<name>A0A9W8TG32_9AGAR</name>
<feature type="region of interest" description="Disordered" evidence="1">
    <location>
        <begin position="225"/>
        <end position="298"/>
    </location>
</feature>
<evidence type="ECO:0000313" key="3">
    <source>
        <dbReference type="Proteomes" id="UP001148786"/>
    </source>
</evidence>
<feature type="region of interest" description="Disordered" evidence="1">
    <location>
        <begin position="168"/>
        <end position="203"/>
    </location>
</feature>
<feature type="region of interest" description="Disordered" evidence="1">
    <location>
        <begin position="96"/>
        <end position="128"/>
    </location>
</feature>
<dbReference type="OrthoDB" id="10515293at2759"/>
<keyword evidence="3" id="KW-1185">Reference proteome</keyword>
<proteinExistence type="predicted"/>
<feature type="compositionally biased region" description="Acidic residues" evidence="1">
    <location>
        <begin position="263"/>
        <end position="278"/>
    </location>
</feature>
<feature type="compositionally biased region" description="Basic and acidic residues" evidence="1">
    <location>
        <begin position="281"/>
        <end position="291"/>
    </location>
</feature>
<gene>
    <name evidence="2" type="ORF">NLJ89_g409</name>
</gene>
<feature type="compositionally biased region" description="Basic and acidic residues" evidence="1">
    <location>
        <begin position="241"/>
        <end position="253"/>
    </location>
</feature>
<protein>
    <submittedName>
        <fullName evidence="2">Uncharacterized protein</fullName>
    </submittedName>
</protein>